<dbReference type="EMBL" id="CP059733">
    <property type="protein sequence ID" value="WDE03374.1"/>
    <property type="molecule type" value="Genomic_DNA"/>
</dbReference>
<evidence type="ECO:0000313" key="2">
    <source>
        <dbReference type="Proteomes" id="UP000032352"/>
    </source>
</evidence>
<organism evidence="1 2">
    <name type="scientific">Thalassomonas viridans</name>
    <dbReference type="NCBI Taxonomy" id="137584"/>
    <lineage>
        <taxon>Bacteria</taxon>
        <taxon>Pseudomonadati</taxon>
        <taxon>Pseudomonadota</taxon>
        <taxon>Gammaproteobacteria</taxon>
        <taxon>Alteromonadales</taxon>
        <taxon>Colwelliaceae</taxon>
        <taxon>Thalassomonas</taxon>
    </lineage>
</organism>
<keyword evidence="2" id="KW-1185">Reference proteome</keyword>
<reference evidence="1 2" key="2">
    <citation type="journal article" date="2022" name="Mar. Drugs">
        <title>Bioassay-Guided Fractionation Leads to the Detection of Cholic Acid Generated by the Rare Thalassomonas sp.</title>
        <authorList>
            <person name="Pheiffer F."/>
            <person name="Schneider Y.K."/>
            <person name="Hansen E.H."/>
            <person name="Andersen J.H."/>
            <person name="Isaksson J."/>
            <person name="Busche T."/>
            <person name="R C."/>
            <person name="Kalinowski J."/>
            <person name="Zyl L.V."/>
            <person name="Trindade M."/>
        </authorList>
    </citation>
    <scope>NUCLEOTIDE SEQUENCE [LARGE SCALE GENOMIC DNA]</scope>
    <source>
        <strain evidence="1 2">XOM25</strain>
    </source>
</reference>
<dbReference type="Proteomes" id="UP000032352">
    <property type="component" value="Chromosome"/>
</dbReference>
<dbReference type="InterPro" id="IPR021284">
    <property type="entry name" value="DUF2750"/>
</dbReference>
<dbReference type="Pfam" id="PF11042">
    <property type="entry name" value="DUF2750"/>
    <property type="match status" value="1"/>
</dbReference>
<proteinExistence type="predicted"/>
<sequence>MSNNNQQSAADNPLLAEFLDQVKSEQVLWALQDKASKDWVVLSSINFEETDVMPVWSSEQRAKQHCIDEWQDYVPAQITVSDWLEFWIEDLNEDGIIIGVNWPVEGDCLELELGDFSQGIASIEDLA</sequence>
<name>A0AAF0C801_9GAMM</name>
<dbReference type="RefSeq" id="WP_044837363.1">
    <property type="nucleotide sequence ID" value="NZ_CP059733.1"/>
</dbReference>
<accession>A0AAF0C801</accession>
<dbReference type="KEGG" id="tvd:SG34_018465"/>
<evidence type="ECO:0000313" key="1">
    <source>
        <dbReference type="EMBL" id="WDE03374.1"/>
    </source>
</evidence>
<protein>
    <submittedName>
        <fullName evidence="1">DUF2750 domain-containing protein</fullName>
    </submittedName>
</protein>
<gene>
    <name evidence="1" type="ORF">SG34_018465</name>
</gene>
<reference evidence="1 2" key="1">
    <citation type="journal article" date="2015" name="Genome Announc.">
        <title>Draft Genome Sequences of Marine Isolates of Thalassomonas viridans and Thalassomonas actiniarum.</title>
        <authorList>
            <person name="Olonade I."/>
            <person name="van Zyl L.J."/>
            <person name="Trindade M."/>
        </authorList>
    </citation>
    <scope>NUCLEOTIDE SEQUENCE [LARGE SCALE GENOMIC DNA]</scope>
    <source>
        <strain evidence="1 2">XOM25</strain>
    </source>
</reference>
<dbReference type="AlphaFoldDB" id="A0AAF0C801"/>